<dbReference type="AlphaFoldDB" id="A0A0A9DC19"/>
<dbReference type="EMBL" id="GBRH01214705">
    <property type="protein sequence ID" value="JAD83190.1"/>
    <property type="molecule type" value="Transcribed_RNA"/>
</dbReference>
<reference evidence="1" key="1">
    <citation type="submission" date="2014-09" db="EMBL/GenBank/DDBJ databases">
        <authorList>
            <person name="Magalhaes I.L.F."/>
            <person name="Oliveira U."/>
            <person name="Santos F.R."/>
            <person name="Vidigal T.H.D.A."/>
            <person name="Brescovit A.D."/>
            <person name="Santos A.J."/>
        </authorList>
    </citation>
    <scope>NUCLEOTIDE SEQUENCE</scope>
    <source>
        <tissue evidence="1">Shoot tissue taken approximately 20 cm above the soil surface</tissue>
    </source>
</reference>
<sequence>MSPSLMLMMSPGTKIAASCSPHRPSLSTLVLGARLAMRAAAALPALFSSMKEMVELITRSTMIPTKSCQSGGLPPPLASAMAMIAAISMTQDNGFHMNPRNLRSLLSFFSSSLLGPKTLRR</sequence>
<proteinExistence type="predicted"/>
<accession>A0A0A9DC19</accession>
<name>A0A0A9DC19_ARUDO</name>
<organism evidence="1">
    <name type="scientific">Arundo donax</name>
    <name type="common">Giant reed</name>
    <name type="synonym">Donax arundinaceus</name>
    <dbReference type="NCBI Taxonomy" id="35708"/>
    <lineage>
        <taxon>Eukaryota</taxon>
        <taxon>Viridiplantae</taxon>
        <taxon>Streptophyta</taxon>
        <taxon>Embryophyta</taxon>
        <taxon>Tracheophyta</taxon>
        <taxon>Spermatophyta</taxon>
        <taxon>Magnoliopsida</taxon>
        <taxon>Liliopsida</taxon>
        <taxon>Poales</taxon>
        <taxon>Poaceae</taxon>
        <taxon>PACMAD clade</taxon>
        <taxon>Arundinoideae</taxon>
        <taxon>Arundineae</taxon>
        <taxon>Arundo</taxon>
    </lineage>
</organism>
<evidence type="ECO:0000313" key="1">
    <source>
        <dbReference type="EMBL" id="JAD83190.1"/>
    </source>
</evidence>
<protein>
    <submittedName>
        <fullName evidence="1">Mha2</fullName>
    </submittedName>
</protein>
<reference evidence="1" key="2">
    <citation type="journal article" date="2015" name="Data Brief">
        <title>Shoot transcriptome of the giant reed, Arundo donax.</title>
        <authorList>
            <person name="Barrero R.A."/>
            <person name="Guerrero F.D."/>
            <person name="Moolhuijzen P."/>
            <person name="Goolsby J.A."/>
            <person name="Tidwell J."/>
            <person name="Bellgard S.E."/>
            <person name="Bellgard M.I."/>
        </authorList>
    </citation>
    <scope>NUCLEOTIDE SEQUENCE</scope>
    <source>
        <tissue evidence="1">Shoot tissue taken approximately 20 cm above the soil surface</tissue>
    </source>
</reference>